<dbReference type="Pfam" id="PF04055">
    <property type="entry name" value="Radical_SAM"/>
    <property type="match status" value="1"/>
</dbReference>
<evidence type="ECO:0000256" key="13">
    <source>
        <dbReference type="ARBA" id="ARBA00023157"/>
    </source>
</evidence>
<dbReference type="SUPFAM" id="SSF102114">
    <property type="entry name" value="Radical SAM enzymes"/>
    <property type="match status" value="1"/>
</dbReference>
<dbReference type="InterPro" id="IPR004383">
    <property type="entry name" value="rRNA_lsu_MTrfase_RlmN/Cfr"/>
</dbReference>
<keyword evidence="13 14" id="KW-1015">Disulfide bond</keyword>
<feature type="binding site" evidence="14">
    <location>
        <position position="134"/>
    </location>
    <ligand>
        <name>[4Fe-4S] cluster</name>
        <dbReference type="ChEBI" id="CHEBI:49883"/>
        <note>4Fe-4S-S-AdoMet</note>
    </ligand>
</feature>
<dbReference type="PANTHER" id="PTHR30544:SF5">
    <property type="entry name" value="RADICAL SAM CORE DOMAIN-CONTAINING PROTEIN"/>
    <property type="match status" value="1"/>
</dbReference>
<feature type="binding site" evidence="14">
    <location>
        <position position="210"/>
    </location>
    <ligand>
        <name>S-adenosyl-L-methionine</name>
        <dbReference type="ChEBI" id="CHEBI:59789"/>
    </ligand>
</feature>
<keyword evidence="8 14" id="KW-0949">S-adenosyl-L-methionine</keyword>
<dbReference type="HAMAP" id="MF_01849">
    <property type="entry name" value="RNA_methyltr_RlmN"/>
    <property type="match status" value="1"/>
</dbReference>
<dbReference type="EMBL" id="JBHULI010000022">
    <property type="protein sequence ID" value="MFD2531959.1"/>
    <property type="molecule type" value="Genomic_DNA"/>
</dbReference>
<dbReference type="InterPro" id="IPR048641">
    <property type="entry name" value="RlmN_N"/>
</dbReference>
<comment type="similarity">
    <text evidence="2 14">Belongs to the radical SAM superfamily. RlmN family.</text>
</comment>
<name>A0ABW5JGT7_9BACT</name>
<gene>
    <name evidence="14 16" type="primary">rlmN</name>
    <name evidence="16" type="ORF">ACFSVN_05840</name>
</gene>
<dbReference type="SFLD" id="SFLDF00275">
    <property type="entry name" value="adenosine_C2_methyltransferase"/>
    <property type="match status" value="1"/>
</dbReference>
<comment type="caution">
    <text evidence="16">The sequence shown here is derived from an EMBL/GenBank/DDBJ whole genome shotgun (WGS) entry which is preliminary data.</text>
</comment>
<evidence type="ECO:0000256" key="11">
    <source>
        <dbReference type="ARBA" id="ARBA00023004"/>
    </source>
</evidence>
<keyword evidence="12 14" id="KW-0411">Iron-sulfur</keyword>
<dbReference type="Proteomes" id="UP001597460">
    <property type="component" value="Unassembled WGS sequence"/>
</dbReference>
<comment type="subcellular location">
    <subcellularLocation>
        <location evidence="1 14">Cytoplasm</location>
    </subcellularLocation>
</comment>
<evidence type="ECO:0000256" key="12">
    <source>
        <dbReference type="ARBA" id="ARBA00023014"/>
    </source>
</evidence>
<dbReference type="SFLD" id="SFLDG01062">
    <property type="entry name" value="methyltransferase_(Class_A)"/>
    <property type="match status" value="1"/>
</dbReference>
<feature type="binding site" evidence="14">
    <location>
        <begin position="233"/>
        <end position="235"/>
    </location>
    <ligand>
        <name>S-adenosyl-L-methionine</name>
        <dbReference type="ChEBI" id="CHEBI:59789"/>
    </ligand>
</feature>
<comment type="cofactor">
    <cofactor evidence="14">
        <name>[4Fe-4S] cluster</name>
        <dbReference type="ChEBI" id="CHEBI:49883"/>
    </cofactor>
    <text evidence="14">Binds 1 [4Fe-4S] cluster. The cluster is coordinated with 3 cysteines and an exchangeable S-adenosyl-L-methionine.</text>
</comment>
<dbReference type="PANTHER" id="PTHR30544">
    <property type="entry name" value="23S RRNA METHYLTRANSFERASE"/>
    <property type="match status" value="1"/>
</dbReference>
<evidence type="ECO:0000313" key="17">
    <source>
        <dbReference type="Proteomes" id="UP001597460"/>
    </source>
</evidence>
<dbReference type="InterPro" id="IPR040072">
    <property type="entry name" value="Methyltransferase_A"/>
</dbReference>
<evidence type="ECO:0000256" key="14">
    <source>
        <dbReference type="HAMAP-Rule" id="MF_01849"/>
    </source>
</evidence>
<keyword evidence="3 14" id="KW-0004">4Fe-4S</keyword>
<dbReference type="InterPro" id="IPR058240">
    <property type="entry name" value="rSAM_sf"/>
</dbReference>
<evidence type="ECO:0000256" key="1">
    <source>
        <dbReference type="ARBA" id="ARBA00004496"/>
    </source>
</evidence>
<dbReference type="Gene3D" id="1.10.150.530">
    <property type="match status" value="1"/>
</dbReference>
<feature type="active site" description="Proton acceptor" evidence="14">
    <location>
        <position position="101"/>
    </location>
</feature>
<comment type="caution">
    <text evidence="14">Lacks conserved residue(s) required for the propagation of feature annotation.</text>
</comment>
<keyword evidence="4 14" id="KW-0963">Cytoplasm</keyword>
<feature type="binding site" evidence="14">
    <location>
        <begin position="178"/>
        <end position="179"/>
    </location>
    <ligand>
        <name>S-adenosyl-L-methionine</name>
        <dbReference type="ChEBI" id="CHEBI:59789"/>
    </ligand>
</feature>
<keyword evidence="5 14" id="KW-0698">rRNA processing</keyword>
<dbReference type="Pfam" id="PF21016">
    <property type="entry name" value="RlmN_N"/>
    <property type="match status" value="1"/>
</dbReference>
<dbReference type="InterPro" id="IPR013785">
    <property type="entry name" value="Aldolase_TIM"/>
</dbReference>
<evidence type="ECO:0000256" key="2">
    <source>
        <dbReference type="ARBA" id="ARBA00007544"/>
    </source>
</evidence>
<feature type="active site" description="S-methylcysteine intermediate" evidence="14">
    <location>
        <position position="352"/>
    </location>
</feature>
<keyword evidence="6 14" id="KW-0489">Methyltransferase</keyword>
<dbReference type="CDD" id="cd01335">
    <property type="entry name" value="Radical_SAM"/>
    <property type="match status" value="1"/>
</dbReference>
<organism evidence="16 17">
    <name type="scientific">Gracilimonas halophila</name>
    <dbReference type="NCBI Taxonomy" id="1834464"/>
    <lineage>
        <taxon>Bacteria</taxon>
        <taxon>Pseudomonadati</taxon>
        <taxon>Balneolota</taxon>
        <taxon>Balneolia</taxon>
        <taxon>Balneolales</taxon>
        <taxon>Balneolaceae</taxon>
        <taxon>Gracilimonas</taxon>
    </lineage>
</organism>
<dbReference type="PROSITE" id="PS51918">
    <property type="entry name" value="RADICAL_SAM"/>
    <property type="match status" value="1"/>
</dbReference>
<dbReference type="PIRSF" id="PIRSF006004">
    <property type="entry name" value="CHP00048"/>
    <property type="match status" value="1"/>
</dbReference>
<evidence type="ECO:0000256" key="6">
    <source>
        <dbReference type="ARBA" id="ARBA00022603"/>
    </source>
</evidence>
<protein>
    <recommendedName>
        <fullName evidence="14">Probable dual-specificity RNA methyltransferase RlmN</fullName>
        <ecNumber evidence="14">2.1.1.192</ecNumber>
    </recommendedName>
    <alternativeName>
        <fullName evidence="14">23S rRNA (adenine(2503)-C(2))-methyltransferase</fullName>
    </alternativeName>
    <alternativeName>
        <fullName evidence="14">23S rRNA m2A2503 methyltransferase</fullName>
    </alternativeName>
    <alternativeName>
        <fullName evidence="14">Ribosomal RNA large subunit methyltransferase N</fullName>
    </alternativeName>
    <alternativeName>
        <fullName evidence="14">tRNA (adenine(37)-C(2))-methyltransferase</fullName>
    </alternativeName>
    <alternativeName>
        <fullName evidence="14">tRNA m2A37 methyltransferase</fullName>
    </alternativeName>
</protein>
<keyword evidence="10 14" id="KW-0479">Metal-binding</keyword>
<evidence type="ECO:0000256" key="8">
    <source>
        <dbReference type="ARBA" id="ARBA00022691"/>
    </source>
</evidence>
<evidence type="ECO:0000313" key="16">
    <source>
        <dbReference type="EMBL" id="MFD2531959.1"/>
    </source>
</evidence>
<evidence type="ECO:0000256" key="9">
    <source>
        <dbReference type="ARBA" id="ARBA00022694"/>
    </source>
</evidence>
<accession>A0ABW5JGT7</accession>
<comment type="function">
    <text evidence="14">Specifically methylates position 2 of adenine 2503 in 23S rRNA and position 2 of adenine 37 in tRNAs.</text>
</comment>
<feature type="domain" description="Radical SAM core" evidence="15">
    <location>
        <begin position="113"/>
        <end position="347"/>
    </location>
</feature>
<comment type="catalytic activity">
    <reaction evidence="14">
        <text>adenosine(2503) in 23S rRNA + 2 reduced [2Fe-2S]-[ferredoxin] + 2 S-adenosyl-L-methionine = 2-methyladenosine(2503) in 23S rRNA + 5'-deoxyadenosine + L-methionine + 2 oxidized [2Fe-2S]-[ferredoxin] + S-adenosyl-L-homocysteine</text>
        <dbReference type="Rhea" id="RHEA:42916"/>
        <dbReference type="Rhea" id="RHEA-COMP:10000"/>
        <dbReference type="Rhea" id="RHEA-COMP:10001"/>
        <dbReference type="Rhea" id="RHEA-COMP:10152"/>
        <dbReference type="Rhea" id="RHEA-COMP:10282"/>
        <dbReference type="ChEBI" id="CHEBI:17319"/>
        <dbReference type="ChEBI" id="CHEBI:33737"/>
        <dbReference type="ChEBI" id="CHEBI:33738"/>
        <dbReference type="ChEBI" id="CHEBI:57844"/>
        <dbReference type="ChEBI" id="CHEBI:57856"/>
        <dbReference type="ChEBI" id="CHEBI:59789"/>
        <dbReference type="ChEBI" id="CHEBI:74411"/>
        <dbReference type="ChEBI" id="CHEBI:74497"/>
        <dbReference type="EC" id="2.1.1.192"/>
    </reaction>
</comment>
<evidence type="ECO:0000256" key="10">
    <source>
        <dbReference type="ARBA" id="ARBA00022723"/>
    </source>
</evidence>
<dbReference type="EC" id="2.1.1.192" evidence="14"/>
<dbReference type="Gene3D" id="3.20.20.70">
    <property type="entry name" value="Aldolase class I"/>
    <property type="match status" value="1"/>
</dbReference>
<dbReference type="RefSeq" id="WP_390299943.1">
    <property type="nucleotide sequence ID" value="NZ_JBHULI010000022.1"/>
</dbReference>
<dbReference type="SFLD" id="SFLDS00029">
    <property type="entry name" value="Radical_SAM"/>
    <property type="match status" value="1"/>
</dbReference>
<keyword evidence="9 14" id="KW-0819">tRNA processing</keyword>
<dbReference type="InterPro" id="IPR007197">
    <property type="entry name" value="rSAM"/>
</dbReference>
<keyword evidence="17" id="KW-1185">Reference proteome</keyword>
<dbReference type="GO" id="GO:0008168">
    <property type="term" value="F:methyltransferase activity"/>
    <property type="evidence" value="ECO:0007669"/>
    <property type="project" value="UniProtKB-KW"/>
</dbReference>
<evidence type="ECO:0000256" key="4">
    <source>
        <dbReference type="ARBA" id="ARBA00022490"/>
    </source>
</evidence>
<dbReference type="InterPro" id="IPR027492">
    <property type="entry name" value="RNA_MTrfase_RlmN"/>
</dbReference>
<dbReference type="GO" id="GO:0032259">
    <property type="term" value="P:methylation"/>
    <property type="evidence" value="ECO:0007669"/>
    <property type="project" value="UniProtKB-KW"/>
</dbReference>
<comment type="miscellaneous">
    <text evidence="14">Reaction proceeds by a ping-pong mechanism involving intermediate methylation of a conserved cysteine residue.</text>
</comment>
<keyword evidence="11 14" id="KW-0408">Iron</keyword>
<evidence type="ECO:0000256" key="3">
    <source>
        <dbReference type="ARBA" id="ARBA00022485"/>
    </source>
</evidence>
<feature type="binding site" evidence="14">
    <location>
        <position position="309"/>
    </location>
    <ligand>
        <name>S-adenosyl-L-methionine</name>
        <dbReference type="ChEBI" id="CHEBI:59789"/>
    </ligand>
</feature>
<evidence type="ECO:0000259" key="15">
    <source>
        <dbReference type="PROSITE" id="PS51918"/>
    </source>
</evidence>
<reference evidence="17" key="1">
    <citation type="journal article" date="2019" name="Int. J. Syst. Evol. Microbiol.">
        <title>The Global Catalogue of Microorganisms (GCM) 10K type strain sequencing project: providing services to taxonomists for standard genome sequencing and annotation.</title>
        <authorList>
            <consortium name="The Broad Institute Genomics Platform"/>
            <consortium name="The Broad Institute Genome Sequencing Center for Infectious Disease"/>
            <person name="Wu L."/>
            <person name="Ma J."/>
        </authorList>
    </citation>
    <scope>NUCLEOTIDE SEQUENCE [LARGE SCALE GENOMIC DNA]</scope>
    <source>
        <strain evidence="17">KCTC 52042</strain>
    </source>
</reference>
<feature type="binding site" evidence="14">
    <location>
        <position position="131"/>
    </location>
    <ligand>
        <name>[4Fe-4S] cluster</name>
        <dbReference type="ChEBI" id="CHEBI:49883"/>
        <note>4Fe-4S-S-AdoMet</note>
    </ligand>
</feature>
<dbReference type="NCBIfam" id="TIGR00048">
    <property type="entry name" value="rRNA_mod_RlmN"/>
    <property type="match status" value="1"/>
</dbReference>
<feature type="binding site" evidence="14">
    <location>
        <position position="127"/>
    </location>
    <ligand>
        <name>[4Fe-4S] cluster</name>
        <dbReference type="ChEBI" id="CHEBI:49883"/>
        <note>4Fe-4S-S-AdoMet</note>
    </ligand>
</feature>
<evidence type="ECO:0000256" key="5">
    <source>
        <dbReference type="ARBA" id="ARBA00022552"/>
    </source>
</evidence>
<keyword evidence="7 14" id="KW-0808">Transferase</keyword>
<evidence type="ECO:0000256" key="7">
    <source>
        <dbReference type="ARBA" id="ARBA00022679"/>
    </source>
</evidence>
<sequence length="370" mass="41930">MNTTETTPKTDLKALTKDELTHFCSELGLQSFRADQIFQWMYQKGVSDFEDMTNLSKDLREKLRDIATVNRIKPVQQQESKDGTIKFLFQLNDKEEEYKIEAVLIPDFFADGAARRLTVCVSSQVGCVFGCAFCATGKMGLFRNLTHGEIVDQVQYINDLAEEKYGKKITNIVYMGMGEPLHNYKAIVNSAHIISDPLSIELSPKRITVSTVGLTKQIKKLADDQEEFNLAISLHAPTDDKRDKIMPINSSMNLESLEDAVKHYYKATDKSITYEYLLFDNFNDSPQDARDLAKIVKWVPSKVNIIMYNNVAGVELKRAREERLNDFMRELIKNDVRATVRRSRGDDIDAGCGQLAIREGAPKGKTMAKS</sequence>
<proteinExistence type="inferred from homology"/>
<comment type="catalytic activity">
    <reaction evidence="14">
        <text>adenosine(37) in tRNA + 2 reduced [2Fe-2S]-[ferredoxin] + 2 S-adenosyl-L-methionine = 2-methyladenosine(37) in tRNA + 5'-deoxyadenosine + L-methionine + 2 oxidized [2Fe-2S]-[ferredoxin] + S-adenosyl-L-homocysteine</text>
        <dbReference type="Rhea" id="RHEA:43332"/>
        <dbReference type="Rhea" id="RHEA-COMP:10000"/>
        <dbReference type="Rhea" id="RHEA-COMP:10001"/>
        <dbReference type="Rhea" id="RHEA-COMP:10162"/>
        <dbReference type="Rhea" id="RHEA-COMP:10485"/>
        <dbReference type="ChEBI" id="CHEBI:17319"/>
        <dbReference type="ChEBI" id="CHEBI:33737"/>
        <dbReference type="ChEBI" id="CHEBI:33738"/>
        <dbReference type="ChEBI" id="CHEBI:57844"/>
        <dbReference type="ChEBI" id="CHEBI:57856"/>
        <dbReference type="ChEBI" id="CHEBI:59789"/>
        <dbReference type="ChEBI" id="CHEBI:74411"/>
        <dbReference type="ChEBI" id="CHEBI:74497"/>
        <dbReference type="EC" id="2.1.1.192"/>
    </reaction>
</comment>